<organism evidence="2">
    <name type="scientific">Drosophila willistoni</name>
    <name type="common">Fruit fly</name>
    <dbReference type="NCBI Taxonomy" id="7260"/>
    <lineage>
        <taxon>Eukaryota</taxon>
        <taxon>Metazoa</taxon>
        <taxon>Ecdysozoa</taxon>
        <taxon>Arthropoda</taxon>
        <taxon>Hexapoda</taxon>
        <taxon>Insecta</taxon>
        <taxon>Pterygota</taxon>
        <taxon>Neoptera</taxon>
        <taxon>Endopterygota</taxon>
        <taxon>Diptera</taxon>
        <taxon>Brachycera</taxon>
        <taxon>Muscomorpha</taxon>
        <taxon>Ephydroidea</taxon>
        <taxon>Drosophilidae</taxon>
        <taxon>Drosophila</taxon>
        <taxon>Sophophora</taxon>
    </lineage>
</organism>
<dbReference type="OMA" id="LESRQMY"/>
<keyword evidence="2" id="KW-1185">Reference proteome</keyword>
<proteinExistence type="predicted"/>
<name>B4MPA5_DROWI</name>
<dbReference type="Proteomes" id="UP000007798">
    <property type="component" value="Unassembled WGS sequence"/>
</dbReference>
<accession>B4MPA5</accession>
<protein>
    <submittedName>
        <fullName evidence="1">GK21674</fullName>
    </submittedName>
</protein>
<dbReference type="FunCoup" id="B4MPA5">
    <property type="interactions" value="2"/>
</dbReference>
<dbReference type="eggNOG" id="ENOG502T993">
    <property type="taxonomic scope" value="Eukaryota"/>
</dbReference>
<sequence length="121" mass="14827">MPYDCVTTDEVNYQRYKSDRAEKTHNHWVRTLSWYPKEQASNYIRIDQIHHESRRQYGDKHFAKYAAQRRLNQRFRHSIVDERIRETLYEPLDQERFDDYKWPATTNGVYGSVKPTKLHFC</sequence>
<dbReference type="PhylomeDB" id="B4MPA5"/>
<reference evidence="1 2" key="1">
    <citation type="journal article" date="2007" name="Nature">
        <title>Evolution of genes and genomes on the Drosophila phylogeny.</title>
        <authorList>
            <consortium name="Drosophila 12 Genomes Consortium"/>
            <person name="Clark A.G."/>
            <person name="Eisen M.B."/>
            <person name="Smith D.R."/>
            <person name="Bergman C.M."/>
            <person name="Oliver B."/>
            <person name="Markow T.A."/>
            <person name="Kaufman T.C."/>
            <person name="Kellis M."/>
            <person name="Gelbart W."/>
            <person name="Iyer V.N."/>
            <person name="Pollard D.A."/>
            <person name="Sackton T.B."/>
            <person name="Larracuente A.M."/>
            <person name="Singh N.D."/>
            <person name="Abad J.P."/>
            <person name="Abt D.N."/>
            <person name="Adryan B."/>
            <person name="Aguade M."/>
            <person name="Akashi H."/>
            <person name="Anderson W.W."/>
            <person name="Aquadro C.F."/>
            <person name="Ardell D.H."/>
            <person name="Arguello R."/>
            <person name="Artieri C.G."/>
            <person name="Barbash D.A."/>
            <person name="Barker D."/>
            <person name="Barsanti P."/>
            <person name="Batterham P."/>
            <person name="Batzoglou S."/>
            <person name="Begun D."/>
            <person name="Bhutkar A."/>
            <person name="Blanco E."/>
            <person name="Bosak S.A."/>
            <person name="Bradley R.K."/>
            <person name="Brand A.D."/>
            <person name="Brent M.R."/>
            <person name="Brooks A.N."/>
            <person name="Brown R.H."/>
            <person name="Butlin R.K."/>
            <person name="Caggese C."/>
            <person name="Calvi B.R."/>
            <person name="Bernardo de Carvalho A."/>
            <person name="Caspi A."/>
            <person name="Castrezana S."/>
            <person name="Celniker S.E."/>
            <person name="Chang J.L."/>
            <person name="Chapple C."/>
            <person name="Chatterji S."/>
            <person name="Chinwalla A."/>
            <person name="Civetta A."/>
            <person name="Clifton S.W."/>
            <person name="Comeron J.M."/>
            <person name="Costello J.C."/>
            <person name="Coyne J.A."/>
            <person name="Daub J."/>
            <person name="David R.G."/>
            <person name="Delcher A.L."/>
            <person name="Delehaunty K."/>
            <person name="Do C.B."/>
            <person name="Ebling H."/>
            <person name="Edwards K."/>
            <person name="Eickbush T."/>
            <person name="Evans J.D."/>
            <person name="Filipski A."/>
            <person name="Findeiss S."/>
            <person name="Freyhult E."/>
            <person name="Fulton L."/>
            <person name="Fulton R."/>
            <person name="Garcia A.C."/>
            <person name="Gardiner A."/>
            <person name="Garfield D.A."/>
            <person name="Garvin B.E."/>
            <person name="Gibson G."/>
            <person name="Gilbert D."/>
            <person name="Gnerre S."/>
            <person name="Godfrey J."/>
            <person name="Good R."/>
            <person name="Gotea V."/>
            <person name="Gravely B."/>
            <person name="Greenberg A.J."/>
            <person name="Griffiths-Jones S."/>
            <person name="Gross S."/>
            <person name="Guigo R."/>
            <person name="Gustafson E.A."/>
            <person name="Haerty W."/>
            <person name="Hahn M.W."/>
            <person name="Halligan D.L."/>
            <person name="Halpern A.L."/>
            <person name="Halter G.M."/>
            <person name="Han M.V."/>
            <person name="Heger A."/>
            <person name="Hillier L."/>
            <person name="Hinrichs A.S."/>
            <person name="Holmes I."/>
            <person name="Hoskins R.A."/>
            <person name="Hubisz M.J."/>
            <person name="Hultmark D."/>
            <person name="Huntley M.A."/>
            <person name="Jaffe D.B."/>
            <person name="Jagadeeshan S."/>
            <person name="Jeck W.R."/>
            <person name="Johnson J."/>
            <person name="Jones C.D."/>
            <person name="Jordan W.C."/>
            <person name="Karpen G.H."/>
            <person name="Kataoka E."/>
            <person name="Keightley P.D."/>
            <person name="Kheradpour P."/>
            <person name="Kirkness E.F."/>
            <person name="Koerich L.B."/>
            <person name="Kristiansen K."/>
            <person name="Kudrna D."/>
            <person name="Kulathinal R.J."/>
            <person name="Kumar S."/>
            <person name="Kwok R."/>
            <person name="Lander E."/>
            <person name="Langley C.H."/>
            <person name="Lapoint R."/>
            <person name="Lazzaro B.P."/>
            <person name="Lee S.J."/>
            <person name="Levesque L."/>
            <person name="Li R."/>
            <person name="Lin C.F."/>
            <person name="Lin M.F."/>
            <person name="Lindblad-Toh K."/>
            <person name="Llopart A."/>
            <person name="Long M."/>
            <person name="Low L."/>
            <person name="Lozovsky E."/>
            <person name="Lu J."/>
            <person name="Luo M."/>
            <person name="Machado C.A."/>
            <person name="Makalowski W."/>
            <person name="Marzo M."/>
            <person name="Matsuda M."/>
            <person name="Matzkin L."/>
            <person name="McAllister B."/>
            <person name="McBride C.S."/>
            <person name="McKernan B."/>
            <person name="McKernan K."/>
            <person name="Mendez-Lago M."/>
            <person name="Minx P."/>
            <person name="Mollenhauer M.U."/>
            <person name="Montooth K."/>
            <person name="Mount S.M."/>
            <person name="Mu X."/>
            <person name="Myers E."/>
            <person name="Negre B."/>
            <person name="Newfeld S."/>
            <person name="Nielsen R."/>
            <person name="Noor M.A."/>
            <person name="O'Grady P."/>
            <person name="Pachter L."/>
            <person name="Papaceit M."/>
            <person name="Parisi M.J."/>
            <person name="Parisi M."/>
            <person name="Parts L."/>
            <person name="Pedersen J.S."/>
            <person name="Pesole G."/>
            <person name="Phillippy A.M."/>
            <person name="Ponting C.P."/>
            <person name="Pop M."/>
            <person name="Porcelli D."/>
            <person name="Powell J.R."/>
            <person name="Prohaska S."/>
            <person name="Pruitt K."/>
            <person name="Puig M."/>
            <person name="Quesneville H."/>
            <person name="Ram K.R."/>
            <person name="Rand D."/>
            <person name="Rasmussen M.D."/>
            <person name="Reed L.K."/>
            <person name="Reenan R."/>
            <person name="Reily A."/>
            <person name="Remington K.A."/>
            <person name="Rieger T.T."/>
            <person name="Ritchie M.G."/>
            <person name="Robin C."/>
            <person name="Rogers Y.H."/>
            <person name="Rohde C."/>
            <person name="Rozas J."/>
            <person name="Rubenfield M.J."/>
            <person name="Ruiz A."/>
            <person name="Russo S."/>
            <person name="Salzberg S.L."/>
            <person name="Sanchez-Gracia A."/>
            <person name="Saranga D.J."/>
            <person name="Sato H."/>
            <person name="Schaeffer S.W."/>
            <person name="Schatz M.C."/>
            <person name="Schlenke T."/>
            <person name="Schwartz R."/>
            <person name="Segarra C."/>
            <person name="Singh R.S."/>
            <person name="Sirot L."/>
            <person name="Sirota M."/>
            <person name="Sisneros N.B."/>
            <person name="Smith C.D."/>
            <person name="Smith T.F."/>
            <person name="Spieth J."/>
            <person name="Stage D.E."/>
            <person name="Stark A."/>
            <person name="Stephan W."/>
            <person name="Strausberg R.L."/>
            <person name="Strempel S."/>
            <person name="Sturgill D."/>
            <person name="Sutton G."/>
            <person name="Sutton G.G."/>
            <person name="Tao W."/>
            <person name="Teichmann S."/>
            <person name="Tobari Y.N."/>
            <person name="Tomimura Y."/>
            <person name="Tsolas J.M."/>
            <person name="Valente V.L."/>
            <person name="Venter E."/>
            <person name="Venter J.C."/>
            <person name="Vicario S."/>
            <person name="Vieira F.G."/>
            <person name="Vilella A.J."/>
            <person name="Villasante A."/>
            <person name="Walenz B."/>
            <person name="Wang J."/>
            <person name="Wasserman M."/>
            <person name="Watts T."/>
            <person name="Wilson D."/>
            <person name="Wilson R.K."/>
            <person name="Wing R.A."/>
            <person name="Wolfner M.F."/>
            <person name="Wong A."/>
            <person name="Wong G.K."/>
            <person name="Wu C.I."/>
            <person name="Wu G."/>
            <person name="Yamamoto D."/>
            <person name="Yang H.P."/>
            <person name="Yang S.P."/>
            <person name="Yorke J.A."/>
            <person name="Yoshida K."/>
            <person name="Zdobnov E."/>
            <person name="Zhang P."/>
            <person name="Zhang Y."/>
            <person name="Zimin A.V."/>
            <person name="Baldwin J."/>
            <person name="Abdouelleil A."/>
            <person name="Abdulkadir J."/>
            <person name="Abebe A."/>
            <person name="Abera B."/>
            <person name="Abreu J."/>
            <person name="Acer S.C."/>
            <person name="Aftuck L."/>
            <person name="Alexander A."/>
            <person name="An P."/>
            <person name="Anderson E."/>
            <person name="Anderson S."/>
            <person name="Arachi H."/>
            <person name="Azer M."/>
            <person name="Bachantsang P."/>
            <person name="Barry A."/>
            <person name="Bayul T."/>
            <person name="Berlin A."/>
            <person name="Bessette D."/>
            <person name="Bloom T."/>
            <person name="Blye J."/>
            <person name="Boguslavskiy L."/>
            <person name="Bonnet C."/>
            <person name="Boukhgalter B."/>
            <person name="Bourzgui I."/>
            <person name="Brown A."/>
            <person name="Cahill P."/>
            <person name="Channer S."/>
            <person name="Cheshatsang Y."/>
            <person name="Chuda L."/>
            <person name="Citroen M."/>
            <person name="Collymore A."/>
            <person name="Cooke P."/>
            <person name="Costello M."/>
            <person name="D'Aco K."/>
            <person name="Daza R."/>
            <person name="De Haan G."/>
            <person name="DeGray S."/>
            <person name="DeMaso C."/>
            <person name="Dhargay N."/>
            <person name="Dooley K."/>
            <person name="Dooley E."/>
            <person name="Doricent M."/>
            <person name="Dorje P."/>
            <person name="Dorjee K."/>
            <person name="Dupes A."/>
            <person name="Elong R."/>
            <person name="Falk J."/>
            <person name="Farina A."/>
            <person name="Faro S."/>
            <person name="Ferguson D."/>
            <person name="Fisher S."/>
            <person name="Foley C.D."/>
            <person name="Franke A."/>
            <person name="Friedrich D."/>
            <person name="Gadbois L."/>
            <person name="Gearin G."/>
            <person name="Gearin C.R."/>
            <person name="Giannoukos G."/>
            <person name="Goode T."/>
            <person name="Graham J."/>
            <person name="Grandbois E."/>
            <person name="Grewal S."/>
            <person name="Gyaltsen K."/>
            <person name="Hafez N."/>
            <person name="Hagos B."/>
            <person name="Hall J."/>
            <person name="Henson C."/>
            <person name="Hollinger A."/>
            <person name="Honan T."/>
            <person name="Huard M.D."/>
            <person name="Hughes L."/>
            <person name="Hurhula B."/>
            <person name="Husby M.E."/>
            <person name="Kamat A."/>
            <person name="Kanga B."/>
            <person name="Kashin S."/>
            <person name="Khazanovich D."/>
            <person name="Kisner P."/>
            <person name="Lance K."/>
            <person name="Lara M."/>
            <person name="Lee W."/>
            <person name="Lennon N."/>
            <person name="Letendre F."/>
            <person name="LeVine R."/>
            <person name="Lipovsky A."/>
            <person name="Liu X."/>
            <person name="Liu J."/>
            <person name="Liu S."/>
            <person name="Lokyitsang T."/>
            <person name="Lokyitsang Y."/>
            <person name="Lubonja R."/>
            <person name="Lui A."/>
            <person name="MacDonald P."/>
            <person name="Magnisalis V."/>
            <person name="Maru K."/>
            <person name="Matthews C."/>
            <person name="McCusker W."/>
            <person name="McDonough S."/>
            <person name="Mehta T."/>
            <person name="Meldrim J."/>
            <person name="Meneus L."/>
            <person name="Mihai O."/>
            <person name="Mihalev A."/>
            <person name="Mihova T."/>
            <person name="Mittelman R."/>
            <person name="Mlenga V."/>
            <person name="Montmayeur A."/>
            <person name="Mulrain L."/>
            <person name="Navidi A."/>
            <person name="Naylor J."/>
            <person name="Negash T."/>
            <person name="Nguyen T."/>
            <person name="Nguyen N."/>
            <person name="Nicol R."/>
            <person name="Norbu C."/>
            <person name="Norbu N."/>
            <person name="Novod N."/>
            <person name="O'Neill B."/>
            <person name="Osman S."/>
            <person name="Markiewicz E."/>
            <person name="Oyono O.L."/>
            <person name="Patti C."/>
            <person name="Phunkhang P."/>
            <person name="Pierre F."/>
            <person name="Priest M."/>
            <person name="Raghuraman S."/>
            <person name="Rege F."/>
            <person name="Reyes R."/>
            <person name="Rise C."/>
            <person name="Rogov P."/>
            <person name="Ross K."/>
            <person name="Ryan E."/>
            <person name="Settipalli S."/>
            <person name="Shea T."/>
            <person name="Sherpa N."/>
            <person name="Shi L."/>
            <person name="Shih D."/>
            <person name="Sparrow T."/>
            <person name="Spaulding J."/>
            <person name="Stalker J."/>
            <person name="Stange-Thomann N."/>
            <person name="Stavropoulos S."/>
            <person name="Stone C."/>
            <person name="Strader C."/>
            <person name="Tesfaye S."/>
            <person name="Thomson T."/>
            <person name="Thoulutsang Y."/>
            <person name="Thoulutsang D."/>
            <person name="Topham K."/>
            <person name="Topping I."/>
            <person name="Tsamla T."/>
            <person name="Vassiliev H."/>
            <person name="Vo A."/>
            <person name="Wangchuk T."/>
            <person name="Wangdi T."/>
            <person name="Weiand M."/>
            <person name="Wilkinson J."/>
            <person name="Wilson A."/>
            <person name="Yadav S."/>
            <person name="Young G."/>
            <person name="Yu Q."/>
            <person name="Zembek L."/>
            <person name="Zhong D."/>
            <person name="Zimmer A."/>
            <person name="Zwirko Z."/>
            <person name="Jaffe D.B."/>
            <person name="Alvarez P."/>
            <person name="Brockman W."/>
            <person name="Butler J."/>
            <person name="Chin C."/>
            <person name="Gnerre S."/>
            <person name="Grabherr M."/>
            <person name="Kleber M."/>
            <person name="Mauceli E."/>
            <person name="MacCallum I."/>
        </authorList>
    </citation>
    <scope>NUCLEOTIDE SEQUENCE [LARGE SCALE GENOMIC DNA]</scope>
    <source>
        <strain evidence="2">Tucson 14030-0811.24</strain>
    </source>
</reference>
<dbReference type="EMBL" id="CH963849">
    <property type="protein sequence ID" value="EDW73944.1"/>
    <property type="molecule type" value="Genomic_DNA"/>
</dbReference>
<dbReference type="AlphaFoldDB" id="B4MPA5"/>
<dbReference type="OrthoDB" id="8030174at2759"/>
<evidence type="ECO:0000313" key="1">
    <source>
        <dbReference type="EMBL" id="EDW73944.1"/>
    </source>
</evidence>
<dbReference type="HOGENOM" id="CLU_2029073_0_0_1"/>
<evidence type="ECO:0000313" key="2">
    <source>
        <dbReference type="Proteomes" id="UP000007798"/>
    </source>
</evidence>
<dbReference type="InParanoid" id="B4MPA5"/>
<dbReference type="KEGG" id="dwi:6640575"/>
<gene>
    <name evidence="1" type="primary">Dwil\GK21674</name>
    <name evidence="1" type="ORF">Dwil_GK21674</name>
</gene>